<evidence type="ECO:0000313" key="9">
    <source>
        <dbReference type="Proteomes" id="UP000317557"/>
    </source>
</evidence>
<dbReference type="PANTHER" id="PTHR30435:SF19">
    <property type="entry name" value="FLAGELLAR BASAL-BODY ROD PROTEIN FLGG"/>
    <property type="match status" value="1"/>
</dbReference>
<dbReference type="InterPro" id="IPR053967">
    <property type="entry name" value="LlgE_F_G-like_D1"/>
</dbReference>
<dbReference type="InterPro" id="IPR001444">
    <property type="entry name" value="Flag_bb_rod_N"/>
</dbReference>
<feature type="domain" description="Flagellar basal body rod protein N-terminal" evidence="5">
    <location>
        <begin position="5"/>
        <end position="35"/>
    </location>
</feature>
<feature type="domain" description="Flagellar hook protein FlgE/F/G-like D1" evidence="7">
    <location>
        <begin position="80"/>
        <end position="151"/>
    </location>
</feature>
<dbReference type="PANTHER" id="PTHR30435">
    <property type="entry name" value="FLAGELLAR PROTEIN"/>
    <property type="match status" value="1"/>
</dbReference>
<dbReference type="InterPro" id="IPR020013">
    <property type="entry name" value="Flagellar_FlgE/F/G"/>
</dbReference>
<dbReference type="InterPro" id="IPR019776">
    <property type="entry name" value="Flagellar_basal_body_rod_CS"/>
</dbReference>
<dbReference type="PROSITE" id="PS00588">
    <property type="entry name" value="FLAGELLA_BB_ROD"/>
    <property type="match status" value="1"/>
</dbReference>
<evidence type="ECO:0000256" key="1">
    <source>
        <dbReference type="ARBA" id="ARBA00004117"/>
    </source>
</evidence>
<keyword evidence="8" id="KW-0966">Cell projection</keyword>
<evidence type="ECO:0000256" key="4">
    <source>
        <dbReference type="RuleBase" id="RU362116"/>
    </source>
</evidence>
<dbReference type="EMBL" id="FXTP01000019">
    <property type="protein sequence ID" value="SMO95708.1"/>
    <property type="molecule type" value="Genomic_DNA"/>
</dbReference>
<dbReference type="Pfam" id="PF06429">
    <property type="entry name" value="Flg_bbr_C"/>
    <property type="match status" value="1"/>
</dbReference>
<evidence type="ECO:0000256" key="3">
    <source>
        <dbReference type="ARBA" id="ARBA00023143"/>
    </source>
</evidence>
<keyword evidence="8" id="KW-0282">Flagellum</keyword>
<dbReference type="NCBIfam" id="TIGR03506">
    <property type="entry name" value="FlgEFG_subfam"/>
    <property type="match status" value="1"/>
</dbReference>
<keyword evidence="3 4" id="KW-0975">Bacterial flagellum</keyword>
<dbReference type="Pfam" id="PF00460">
    <property type="entry name" value="Flg_bb_rod"/>
    <property type="match status" value="1"/>
</dbReference>
<evidence type="ECO:0000259" key="5">
    <source>
        <dbReference type="Pfam" id="PF00460"/>
    </source>
</evidence>
<gene>
    <name evidence="8" type="ORF">SAMN06265219_11942</name>
</gene>
<dbReference type="InterPro" id="IPR037925">
    <property type="entry name" value="FlgE/F/G-like"/>
</dbReference>
<dbReference type="GO" id="GO:0071978">
    <property type="term" value="P:bacterial-type flagellum-dependent swarming motility"/>
    <property type="evidence" value="ECO:0007669"/>
    <property type="project" value="TreeGrafter"/>
</dbReference>
<organism evidence="8 9">
    <name type="scientific">Gracilimonas mengyeensis</name>
    <dbReference type="NCBI Taxonomy" id="1302730"/>
    <lineage>
        <taxon>Bacteria</taxon>
        <taxon>Pseudomonadati</taxon>
        <taxon>Balneolota</taxon>
        <taxon>Balneolia</taxon>
        <taxon>Balneolales</taxon>
        <taxon>Balneolaceae</taxon>
        <taxon>Gracilimonas</taxon>
    </lineage>
</organism>
<dbReference type="AlphaFoldDB" id="A0A521FHK8"/>
<comment type="subcellular location">
    <subcellularLocation>
        <location evidence="1 4">Bacterial flagellum basal body</location>
    </subcellularLocation>
</comment>
<evidence type="ECO:0000256" key="2">
    <source>
        <dbReference type="ARBA" id="ARBA00009677"/>
    </source>
</evidence>
<sequence>MIDRIYAHMQAMQVLSKSQEATADNLANINTPGFKGNKMFYRMFKENIDGREVIKSVPMQRINLNQGVLEPTGNEFDLGINGDGFFMVEQDGQNMLTRDGRFHLDPDGFLVNGSGAKVMGNSGEIDLSDYFMAQGDGEMPKLEIAKDGTISLNDRPIDKLRMVNVEDSSQLQRKGSAYFTVEDESMLTDDNTGTIMQGYFEKGNVEPLAEMVDMMQNTKMFESQQRALKTSDELLSRVSTQLGKY</sequence>
<reference evidence="8 9" key="1">
    <citation type="submission" date="2017-05" db="EMBL/GenBank/DDBJ databases">
        <authorList>
            <person name="Varghese N."/>
            <person name="Submissions S."/>
        </authorList>
    </citation>
    <scope>NUCLEOTIDE SEQUENCE [LARGE SCALE GENOMIC DNA]</scope>
    <source>
        <strain evidence="8 9">DSM 21985</strain>
    </source>
</reference>
<dbReference type="InterPro" id="IPR010930">
    <property type="entry name" value="Flg_bb/hook_C_dom"/>
</dbReference>
<evidence type="ECO:0000259" key="7">
    <source>
        <dbReference type="Pfam" id="PF22692"/>
    </source>
</evidence>
<evidence type="ECO:0000259" key="6">
    <source>
        <dbReference type="Pfam" id="PF06429"/>
    </source>
</evidence>
<dbReference type="Proteomes" id="UP000317557">
    <property type="component" value="Unassembled WGS sequence"/>
</dbReference>
<feature type="domain" description="Flagellar basal-body/hook protein C-terminal" evidence="6">
    <location>
        <begin position="196"/>
        <end position="239"/>
    </location>
</feature>
<name>A0A521FHK8_9BACT</name>
<comment type="similarity">
    <text evidence="2 4">Belongs to the flagella basal body rod proteins family.</text>
</comment>
<keyword evidence="8" id="KW-0969">Cilium</keyword>
<proteinExistence type="inferred from homology"/>
<dbReference type="OrthoDB" id="9804559at2"/>
<dbReference type="SUPFAM" id="SSF117143">
    <property type="entry name" value="Flagellar hook protein flgE"/>
    <property type="match status" value="1"/>
</dbReference>
<dbReference type="RefSeq" id="WP_142456136.1">
    <property type="nucleotide sequence ID" value="NZ_FXTP01000019.1"/>
</dbReference>
<dbReference type="Pfam" id="PF22692">
    <property type="entry name" value="LlgE_F_G_D1"/>
    <property type="match status" value="1"/>
</dbReference>
<protein>
    <submittedName>
        <fullName evidence="8">Flagellar basal-body rod protein FlgF/flagellar basal-body rod protein FlgG</fullName>
    </submittedName>
</protein>
<keyword evidence="9" id="KW-1185">Reference proteome</keyword>
<accession>A0A521FHK8</accession>
<evidence type="ECO:0000313" key="8">
    <source>
        <dbReference type="EMBL" id="SMO95708.1"/>
    </source>
</evidence>
<dbReference type="GO" id="GO:0009425">
    <property type="term" value="C:bacterial-type flagellum basal body"/>
    <property type="evidence" value="ECO:0007669"/>
    <property type="project" value="UniProtKB-SubCell"/>
</dbReference>